<dbReference type="CDD" id="cd02955">
    <property type="entry name" value="SSP411"/>
    <property type="match status" value="1"/>
</dbReference>
<dbReference type="Pfam" id="PF03190">
    <property type="entry name" value="Thioredox_DsbH"/>
    <property type="match status" value="1"/>
</dbReference>
<sequence>MTCNKQPNELIHEQSPYLRQHAWNPVLWLPWGEKAIEKANREQKPIFLSSGYSTCHWCHVMEKECFENPSVAEILNSCFVPVKVDREERPDIDRLYMTYVQATTGSGGWPMSVWLTPDLKPFYGGGYFPPEDRYGRPGFVSLLHALCRAWKEDRKQLIYVADSMMDQLAGFSTPAPGKGKPDTTALDRAASLLTGQFDPVYGGFGPAPKFPRPSVLSFLFRYGYYTGKDEIASLGLFTLRKMAEGGIHDHLGAEGTGGGGFCRYSTDARWHIPHFEKMLYDNAQLAIAYLEAYQLTSDRLFAETAQDIFNYLLCDMLSPGGGFFSAEDADSAPERATDEKKEGAFYTWTSDEIDNILDPDEQRVFRFHYHIETNGNVIEDPHGEFGGKNILFARETITETAHHAFVSEQQCRTLLESSKQKLLAQRLKRPRPARDEKIITGWNGLVLSALARGSRVLEDHRLLEHAETTAAFMLEHLVTPEGELYRRHCNGQSAIPGKADDYAFMIRGLLDLYEASLERDYLAEAIRLQESMDRLFLDMEHGGYYNAPSTDASLPVRMKDDFDGAEPSANSVAVENLARLWTITEDEQWHQKAEHTLACFSSVLDEDSSRLPHMLNGLFLLRFPAYRLQLRGNRNDDRFGQLKRVVDRRLLADVSLDYDEKTGTASGPAEAILCGNGLCHPPATGPDELENLLSATLKAYSC</sequence>
<dbReference type="InterPro" id="IPR012341">
    <property type="entry name" value="6hp_glycosidase-like_sf"/>
</dbReference>
<organism evidence="2">
    <name type="scientific">Prosthecochloris aestuarii</name>
    <dbReference type="NCBI Taxonomy" id="1102"/>
    <lineage>
        <taxon>Bacteria</taxon>
        <taxon>Pseudomonadati</taxon>
        <taxon>Chlorobiota</taxon>
        <taxon>Chlorobiia</taxon>
        <taxon>Chlorobiales</taxon>
        <taxon>Chlorobiaceae</taxon>
        <taxon>Prosthecochloris</taxon>
    </lineage>
</organism>
<evidence type="ECO:0000259" key="1">
    <source>
        <dbReference type="Pfam" id="PF03190"/>
    </source>
</evidence>
<dbReference type="PANTHER" id="PTHR42899">
    <property type="entry name" value="SPERMATOGENESIS-ASSOCIATED PROTEIN 20"/>
    <property type="match status" value="1"/>
</dbReference>
<evidence type="ECO:0000313" key="2">
    <source>
        <dbReference type="EMBL" id="HED31940.1"/>
    </source>
</evidence>
<dbReference type="InterPro" id="IPR036249">
    <property type="entry name" value="Thioredoxin-like_sf"/>
</dbReference>
<gene>
    <name evidence="2" type="ORF">ENN50_09770</name>
</gene>
<feature type="domain" description="Spermatogenesis-associated protein 20-like TRX" evidence="1">
    <location>
        <begin position="8"/>
        <end position="168"/>
    </location>
</feature>
<dbReference type="Gene3D" id="1.50.10.10">
    <property type="match status" value="1"/>
</dbReference>
<dbReference type="GO" id="GO:0005975">
    <property type="term" value="P:carbohydrate metabolic process"/>
    <property type="evidence" value="ECO:0007669"/>
    <property type="project" value="InterPro"/>
</dbReference>
<dbReference type="Proteomes" id="UP000886335">
    <property type="component" value="Unassembled WGS sequence"/>
</dbReference>
<name>A0A831SUU4_PROAE</name>
<accession>A0A831SUU4</accession>
<dbReference type="InterPro" id="IPR004879">
    <property type="entry name" value="Ssp411-like_TRX"/>
</dbReference>
<dbReference type="Gene3D" id="1.50.10.20">
    <property type="match status" value="1"/>
</dbReference>
<dbReference type="SUPFAM" id="SSF48208">
    <property type="entry name" value="Six-hairpin glycosidases"/>
    <property type="match status" value="1"/>
</dbReference>
<dbReference type="PANTHER" id="PTHR42899:SF1">
    <property type="entry name" value="SPERMATOGENESIS-ASSOCIATED PROTEIN 20"/>
    <property type="match status" value="1"/>
</dbReference>
<dbReference type="EMBL" id="DSBW01000221">
    <property type="protein sequence ID" value="HED31940.1"/>
    <property type="molecule type" value="Genomic_DNA"/>
</dbReference>
<reference evidence="2" key="1">
    <citation type="journal article" date="2020" name="mSystems">
        <title>Genome- and Community-Level Interaction Insights into Carbon Utilization and Element Cycling Functions of Hydrothermarchaeota in Hydrothermal Sediment.</title>
        <authorList>
            <person name="Zhou Z."/>
            <person name="Liu Y."/>
            <person name="Xu W."/>
            <person name="Pan J."/>
            <person name="Luo Z.H."/>
            <person name="Li M."/>
        </authorList>
    </citation>
    <scope>NUCLEOTIDE SEQUENCE [LARGE SCALE GENOMIC DNA]</scope>
    <source>
        <strain evidence="2">SpSt-1181</strain>
    </source>
</reference>
<dbReference type="PIRSF" id="PIRSF006402">
    <property type="entry name" value="UCP006402_thioredoxin"/>
    <property type="match status" value="1"/>
</dbReference>
<dbReference type="SUPFAM" id="SSF52833">
    <property type="entry name" value="Thioredoxin-like"/>
    <property type="match status" value="1"/>
</dbReference>
<dbReference type="InterPro" id="IPR008928">
    <property type="entry name" value="6-hairpin_glycosidase_sf"/>
</dbReference>
<dbReference type="AlphaFoldDB" id="A0A831SUU4"/>
<dbReference type="Gene3D" id="3.40.30.10">
    <property type="entry name" value="Glutaredoxin"/>
    <property type="match status" value="1"/>
</dbReference>
<comment type="caution">
    <text evidence="2">The sequence shown here is derived from an EMBL/GenBank/DDBJ whole genome shotgun (WGS) entry which is preliminary data.</text>
</comment>
<proteinExistence type="predicted"/>
<protein>
    <submittedName>
        <fullName evidence="2">Thioredoxin domain-containing protein</fullName>
    </submittedName>
</protein>
<dbReference type="InterPro" id="IPR024705">
    <property type="entry name" value="Ssp411"/>
</dbReference>